<keyword evidence="3" id="KW-1185">Reference proteome</keyword>
<dbReference type="RefSeq" id="XP_067759440.1">
    <property type="nucleotide sequence ID" value="XM_067902419.1"/>
</dbReference>
<sequence length="450" mass="47093">MPSVPRRPVSNSTSCVSPAPDIGFGIYDLRPLGTSAVRKAHRGRPILRPQLPQSGSVGTSVVEAAKSLKRLGDAAFTGPTSSFACTSPLPPRSQVESSFATPGLTPAASPLTRSGSAAPLSARRCGDGSAAAAALRSTPSVAHKRSKGPSSSPAMCSISATTYVEDRVRYLVHPVGTASLLAAPLQRILVDVLRILQQERVQLKGQRPCRRYSRSLGTGIDAEVTGCMVDAAQAPSLMAAANIFSAFIAAHPMEETALLSSTIVLVGAALAELVALCEVGPCGLAEPQLLSFLDAAIGVGHPGAMLSVAVCLREGTMGLQRETASSKTWLLCAASAGYLPAIHELGETYERGTPAFFNLPDEGSAEDASDWGEALRWYRQAAEAGYSPSQLNLGKLLLGASEHAQREGSAGAPEVEYLVTEAKRWLQACAAAGVEEAVRLLKRMEDGHQR</sequence>
<feature type="region of interest" description="Disordered" evidence="1">
    <location>
        <begin position="82"/>
        <end position="154"/>
    </location>
</feature>
<evidence type="ECO:0000313" key="2">
    <source>
        <dbReference type="EMBL" id="KAG5510968.1"/>
    </source>
</evidence>
<dbReference type="Gene3D" id="1.25.40.10">
    <property type="entry name" value="Tetratricopeptide repeat domain"/>
    <property type="match status" value="1"/>
</dbReference>
<dbReference type="SUPFAM" id="SSF81901">
    <property type="entry name" value="HCP-like"/>
    <property type="match status" value="1"/>
</dbReference>
<proteinExistence type="predicted"/>
<name>A0A836LK43_9TRYP</name>
<dbReference type="InterPro" id="IPR011990">
    <property type="entry name" value="TPR-like_helical_dom_sf"/>
</dbReference>
<gene>
    <name evidence="2" type="ORF">JKF63_06469</name>
</gene>
<dbReference type="OrthoDB" id="2384430at2759"/>
<protein>
    <recommendedName>
        <fullName evidence="4">Sel1 repeat family protein</fullName>
    </recommendedName>
</protein>
<dbReference type="KEGG" id="phet:94292496"/>
<dbReference type="EMBL" id="JAFJZO010000007">
    <property type="protein sequence ID" value="KAG5510968.1"/>
    <property type="molecule type" value="Genomic_DNA"/>
</dbReference>
<evidence type="ECO:0000313" key="3">
    <source>
        <dbReference type="Proteomes" id="UP000674318"/>
    </source>
</evidence>
<evidence type="ECO:0008006" key="4">
    <source>
        <dbReference type="Google" id="ProtNLM"/>
    </source>
</evidence>
<dbReference type="GeneID" id="94292496"/>
<dbReference type="AlphaFoldDB" id="A0A836LK43"/>
<dbReference type="Proteomes" id="UP000674318">
    <property type="component" value="Unassembled WGS sequence"/>
</dbReference>
<comment type="caution">
    <text evidence="2">The sequence shown here is derived from an EMBL/GenBank/DDBJ whole genome shotgun (WGS) entry which is preliminary data.</text>
</comment>
<evidence type="ECO:0000256" key="1">
    <source>
        <dbReference type="SAM" id="MobiDB-lite"/>
    </source>
</evidence>
<reference evidence="2 3" key="1">
    <citation type="submission" date="2021-02" db="EMBL/GenBank/DDBJ databases">
        <title>Porcisia hertigi Genome sequencing and assembly.</title>
        <authorList>
            <person name="Almutairi H."/>
            <person name="Gatherer D."/>
        </authorList>
    </citation>
    <scope>NUCLEOTIDE SEQUENCE [LARGE SCALE GENOMIC DNA]</scope>
    <source>
        <strain evidence="2 3">C119</strain>
    </source>
</reference>
<organism evidence="2 3">
    <name type="scientific">Porcisia hertigi</name>
    <dbReference type="NCBI Taxonomy" id="2761500"/>
    <lineage>
        <taxon>Eukaryota</taxon>
        <taxon>Discoba</taxon>
        <taxon>Euglenozoa</taxon>
        <taxon>Kinetoplastea</taxon>
        <taxon>Metakinetoplastina</taxon>
        <taxon>Trypanosomatida</taxon>
        <taxon>Trypanosomatidae</taxon>
        <taxon>Leishmaniinae</taxon>
        <taxon>Porcisia</taxon>
    </lineage>
</organism>
<accession>A0A836LK43</accession>